<dbReference type="InterPro" id="IPR026042">
    <property type="entry name" value="YjbJ"/>
</dbReference>
<keyword evidence="4" id="KW-1185">Reference proteome</keyword>
<name>A0A506U9B1_9HYPH</name>
<dbReference type="AlphaFoldDB" id="A0A506U9B1"/>
<comment type="caution">
    <text evidence="3">The sequence shown here is derived from an EMBL/GenBank/DDBJ whole genome shotgun (WGS) entry which is preliminary data.</text>
</comment>
<sequence>MNRNRLEGNWKQFKGEIRAQWGKLSSDDIDIVAGEREKLIGKIQERYGKAEEDATREVDEWMSRH</sequence>
<dbReference type="Pfam" id="PF05532">
    <property type="entry name" value="CsbD"/>
    <property type="match status" value="1"/>
</dbReference>
<reference evidence="3 4" key="1">
    <citation type="submission" date="2019-06" db="EMBL/GenBank/DDBJ databases">
        <authorList>
            <person name="Li M."/>
        </authorList>
    </citation>
    <scope>NUCLEOTIDE SEQUENCE [LARGE SCALE GENOMIC DNA]</scope>
    <source>
        <strain evidence="3 4">BGMRC2036</strain>
    </source>
</reference>
<feature type="domain" description="CsbD-like" evidence="2">
    <location>
        <begin position="4"/>
        <end position="55"/>
    </location>
</feature>
<dbReference type="SUPFAM" id="SSF69047">
    <property type="entry name" value="Hypothetical protein YjbJ"/>
    <property type="match status" value="1"/>
</dbReference>
<evidence type="ECO:0000259" key="2">
    <source>
        <dbReference type="Pfam" id="PF05532"/>
    </source>
</evidence>
<evidence type="ECO:0000313" key="3">
    <source>
        <dbReference type="EMBL" id="TPW31032.1"/>
    </source>
</evidence>
<dbReference type="Gene3D" id="1.10.1470.10">
    <property type="entry name" value="YjbJ"/>
    <property type="match status" value="1"/>
</dbReference>
<organism evidence="3 4">
    <name type="scientific">Martelella alba</name>
    <dbReference type="NCBI Taxonomy" id="2590451"/>
    <lineage>
        <taxon>Bacteria</taxon>
        <taxon>Pseudomonadati</taxon>
        <taxon>Pseudomonadota</taxon>
        <taxon>Alphaproteobacteria</taxon>
        <taxon>Hyphomicrobiales</taxon>
        <taxon>Aurantimonadaceae</taxon>
        <taxon>Martelella</taxon>
    </lineage>
</organism>
<dbReference type="PANTHER" id="PTHR34977">
    <property type="entry name" value="UPF0337 PROTEIN YJBJ"/>
    <property type="match status" value="1"/>
</dbReference>
<evidence type="ECO:0000256" key="1">
    <source>
        <dbReference type="ARBA" id="ARBA00009129"/>
    </source>
</evidence>
<accession>A0A506U9B1</accession>
<dbReference type="RefSeq" id="WP_141148904.1">
    <property type="nucleotide sequence ID" value="NZ_VHLG01000004.1"/>
</dbReference>
<dbReference type="InterPro" id="IPR050423">
    <property type="entry name" value="UPF0337_stress_rsp"/>
</dbReference>
<dbReference type="PANTHER" id="PTHR34977:SF1">
    <property type="entry name" value="UPF0337 PROTEIN YJBJ"/>
    <property type="match status" value="1"/>
</dbReference>
<dbReference type="Proteomes" id="UP000318801">
    <property type="component" value="Unassembled WGS sequence"/>
</dbReference>
<comment type="similarity">
    <text evidence="1">Belongs to the UPF0337 (CsbD) family.</text>
</comment>
<dbReference type="EMBL" id="VHLG01000004">
    <property type="protein sequence ID" value="TPW31032.1"/>
    <property type="molecule type" value="Genomic_DNA"/>
</dbReference>
<dbReference type="InterPro" id="IPR008462">
    <property type="entry name" value="CsbD"/>
</dbReference>
<dbReference type="PIRSF" id="PIRSF039008">
    <property type="entry name" value="YjbJ"/>
    <property type="match status" value="1"/>
</dbReference>
<dbReference type="InterPro" id="IPR036629">
    <property type="entry name" value="YjbJ_sf"/>
</dbReference>
<proteinExistence type="inferred from homology"/>
<protein>
    <submittedName>
        <fullName evidence="3">CsbD family protein</fullName>
    </submittedName>
</protein>
<evidence type="ECO:0000313" key="4">
    <source>
        <dbReference type="Proteomes" id="UP000318801"/>
    </source>
</evidence>
<gene>
    <name evidence="3" type="ORF">FJU08_10270</name>
</gene>
<dbReference type="OrthoDB" id="9796058at2"/>